<dbReference type="InterPro" id="IPR046960">
    <property type="entry name" value="PPR_At4g14850-like_plant"/>
</dbReference>
<dbReference type="Proteomes" id="UP000797356">
    <property type="component" value="Chromosome 11"/>
</dbReference>
<dbReference type="InterPro" id="IPR000806">
    <property type="entry name" value="RabGDI"/>
</dbReference>
<dbReference type="InterPro" id="IPR046848">
    <property type="entry name" value="E_motif"/>
</dbReference>
<sequence>MPSPPLIPKKNLPQIHKRFPISWSKSLHSPPSTTPSEKKRDELKPPPSPATPLIDSINSLSAHGHLSEACSAFFLLLRLHSSSPCLLVRPLTSLLSCFTAQRALPQGQQLHALVLSLGLSDNPYLVFKLTSLYSAFDLLADARAVVEGAIKMQTLPWNLLLSAYVRNGCWEDAILAYKQMVERGVRVDKFTYSAILKACGEMRELELGRDIHRRIYGSGLEWDLYVWNALVALYVKCGELELARKVFDGMAERDVVTWNSMISGYASKGMWEEAFQLLERMPETVEVNTVTWNTIIAGNLQMSNFMEVLRLISQMRMRGSTIDYVTLVIGLKACSRLGSVRMGKEIHGLAIRFHCEKLENVKNALITMYSRCKNTGNAYILFRTSATWSIITWNAMMAGFVHIDQAEEACLLFREMIGCGIWPNYVTVTTVLSFCARVANLRHGRELHCYVTKLGFGGYQSLWNSLVDMYSKSGRMAVAQRVFNFMKGRDKISYTSLIAGYGLQGKGITSLKLFNEMIDCGIEPDHITMVAVLSACSHSGLVTQGQMIFSRMVGLYGIVAQVEHYSCMVDLYGRAGLLRKAEEIIDQMPLQPSTAMLATLVEACRVHGNIEIGERAAKKLLEMKSDNPSHYVLIANMYASARCWQELAKVRILMRDMGIQKAPSCSWLDLGNNLYPFQVDSTSKQQLWKWFRGSDKPPPNLGPGRDYNVDIVPKIHKVPAADMEALKSPLMGLFKQRQAWKFFIYIQDYENDPKTHGGLDLTRVTTRELISKHRLDDKTVDFIGHALTLHRDDHHLEEPALDTVKRMKAFARLSAVYGGAYMLNKPECKVEFDVEGKVCGVTLEGKLLSARRSNVTLPTYQIRYLFCCSYSHNVAPRGKFVAFVSSEAETDRLEMELKPGIDLLGPVDELFFDTYDRFEPVNEPSLDSCDATTHFESTVMDVLHMHRMTTGKVMT</sequence>
<protein>
    <submittedName>
        <fullName evidence="5">Putative Pentatricopeptide repeat-containing protein</fullName>
    </submittedName>
</protein>
<dbReference type="FunFam" id="1.25.40.10:FF:000627">
    <property type="entry name" value="Pentatricopeptide repeat-containing protein"/>
    <property type="match status" value="1"/>
</dbReference>
<dbReference type="GO" id="GO:0009451">
    <property type="term" value="P:RNA modification"/>
    <property type="evidence" value="ECO:0007669"/>
    <property type="project" value="InterPro"/>
</dbReference>
<dbReference type="FunFam" id="1.25.40.10:FF:000637">
    <property type="entry name" value="Pentatricopeptide repeat-containing protein"/>
    <property type="match status" value="1"/>
</dbReference>
<dbReference type="SUPFAM" id="SSF51905">
    <property type="entry name" value="FAD/NAD(P)-binding domain"/>
    <property type="match status" value="1"/>
</dbReference>
<evidence type="ECO:0000313" key="6">
    <source>
        <dbReference type="Proteomes" id="UP000797356"/>
    </source>
</evidence>
<gene>
    <name evidence="5" type="ORF">COCNU_11G004700</name>
</gene>
<evidence type="ECO:0000256" key="1">
    <source>
        <dbReference type="ARBA" id="ARBA00005593"/>
    </source>
</evidence>
<feature type="repeat" description="PPR" evidence="3">
    <location>
        <begin position="490"/>
        <end position="524"/>
    </location>
</feature>
<dbReference type="NCBIfam" id="TIGR00756">
    <property type="entry name" value="PPR"/>
    <property type="match status" value="6"/>
</dbReference>
<dbReference type="Gene3D" id="1.25.40.10">
    <property type="entry name" value="Tetratricopeptide repeat domain"/>
    <property type="match status" value="3"/>
</dbReference>
<dbReference type="InterPro" id="IPR018203">
    <property type="entry name" value="GDP_dissociation_inhibitor"/>
</dbReference>
<keyword evidence="2" id="KW-0677">Repeat</keyword>
<dbReference type="PANTHER" id="PTHR47926:SF375">
    <property type="entry name" value="PENTATRICOPEPTIDE REPEAT-CONTAINING PROTEIN"/>
    <property type="match status" value="1"/>
</dbReference>
<feature type="repeat" description="PPR" evidence="3">
    <location>
        <begin position="288"/>
        <end position="322"/>
    </location>
</feature>
<dbReference type="SUPFAM" id="SSF54373">
    <property type="entry name" value="FAD-linked reductases, C-terminal domain"/>
    <property type="match status" value="1"/>
</dbReference>
<evidence type="ECO:0000256" key="4">
    <source>
        <dbReference type="SAM" id="MobiDB-lite"/>
    </source>
</evidence>
<dbReference type="Pfam" id="PF01535">
    <property type="entry name" value="PPR"/>
    <property type="match status" value="5"/>
</dbReference>
<feature type="repeat" description="PPR" evidence="3">
    <location>
        <begin position="254"/>
        <end position="284"/>
    </location>
</feature>
<comment type="similarity">
    <text evidence="1">Belongs to the Rab GDI family.</text>
</comment>
<dbReference type="GO" id="GO:0003723">
    <property type="term" value="F:RNA binding"/>
    <property type="evidence" value="ECO:0007669"/>
    <property type="project" value="InterPro"/>
</dbReference>
<dbReference type="Pfam" id="PF13041">
    <property type="entry name" value="PPR_2"/>
    <property type="match status" value="3"/>
</dbReference>
<dbReference type="PROSITE" id="PS51375">
    <property type="entry name" value="PPR"/>
    <property type="match status" value="6"/>
</dbReference>
<dbReference type="AlphaFoldDB" id="A0A8K0IPA7"/>
<evidence type="ECO:0000313" key="5">
    <source>
        <dbReference type="EMBL" id="KAG1363643.1"/>
    </source>
</evidence>
<evidence type="ECO:0000256" key="3">
    <source>
        <dbReference type="PROSITE-ProRule" id="PRU00708"/>
    </source>
</evidence>
<dbReference type="Gene3D" id="1.10.405.10">
    <property type="entry name" value="Guanine Nucleotide Dissociation Inhibitor, domain 1"/>
    <property type="match status" value="1"/>
</dbReference>
<dbReference type="InterPro" id="IPR036188">
    <property type="entry name" value="FAD/NAD-bd_sf"/>
</dbReference>
<reference evidence="5" key="2">
    <citation type="submission" date="2019-07" db="EMBL/GenBank/DDBJ databases">
        <authorList>
            <person name="Yang Y."/>
            <person name="Bocs S."/>
            <person name="Baudouin L."/>
        </authorList>
    </citation>
    <scope>NUCLEOTIDE SEQUENCE</scope>
    <source>
        <tissue evidence="5">Spear leaf of Hainan Tall coconut</tissue>
    </source>
</reference>
<evidence type="ECO:0000256" key="2">
    <source>
        <dbReference type="ARBA" id="ARBA00022737"/>
    </source>
</evidence>
<dbReference type="InterPro" id="IPR011990">
    <property type="entry name" value="TPR-like_helical_dom_sf"/>
</dbReference>
<comment type="caution">
    <text evidence="5">The sequence shown here is derived from an EMBL/GenBank/DDBJ whole genome shotgun (WGS) entry which is preliminary data.</text>
</comment>
<dbReference type="GO" id="GO:0007264">
    <property type="term" value="P:small GTPase-mediated signal transduction"/>
    <property type="evidence" value="ECO:0007669"/>
    <property type="project" value="InterPro"/>
</dbReference>
<dbReference type="FunFam" id="1.25.40.10:FF:000344">
    <property type="entry name" value="Pentatricopeptide repeat-containing protein"/>
    <property type="match status" value="1"/>
</dbReference>
<dbReference type="Gene3D" id="3.30.519.10">
    <property type="entry name" value="Guanine Nucleotide Dissociation Inhibitor, domain 2"/>
    <property type="match status" value="1"/>
</dbReference>
<dbReference type="InterPro" id="IPR002885">
    <property type="entry name" value="PPR_rpt"/>
</dbReference>
<keyword evidence="6" id="KW-1185">Reference proteome</keyword>
<dbReference type="Pfam" id="PF00996">
    <property type="entry name" value="GDI"/>
    <property type="match status" value="2"/>
</dbReference>
<feature type="repeat" description="PPR" evidence="3">
    <location>
        <begin position="223"/>
        <end position="253"/>
    </location>
</feature>
<proteinExistence type="inferred from homology"/>
<dbReference type="SUPFAM" id="SSF48452">
    <property type="entry name" value="TPR-like"/>
    <property type="match status" value="1"/>
</dbReference>
<dbReference type="EMBL" id="CM017882">
    <property type="protein sequence ID" value="KAG1363643.1"/>
    <property type="molecule type" value="Genomic_DNA"/>
</dbReference>
<dbReference type="FunFam" id="1.10.405.10:FF:000011">
    <property type="entry name" value="Rab GDP dissociation inhibitor"/>
    <property type="match status" value="1"/>
</dbReference>
<feature type="compositionally biased region" description="Polar residues" evidence="4">
    <location>
        <begin position="23"/>
        <end position="35"/>
    </location>
</feature>
<dbReference type="GO" id="GO:0005093">
    <property type="term" value="F:Rab GDP-dissociation inhibitor activity"/>
    <property type="evidence" value="ECO:0007669"/>
    <property type="project" value="InterPro"/>
</dbReference>
<feature type="repeat" description="PPR" evidence="3">
    <location>
        <begin position="389"/>
        <end position="423"/>
    </location>
</feature>
<reference evidence="5" key="1">
    <citation type="journal article" date="2017" name="Gigascience">
        <title>The genome draft of coconut (Cocos nucifera).</title>
        <authorList>
            <person name="Xiao Y."/>
            <person name="Xu P."/>
            <person name="Fan H."/>
            <person name="Baudouin L."/>
            <person name="Xia W."/>
            <person name="Bocs S."/>
            <person name="Xu J."/>
            <person name="Li Q."/>
            <person name="Guo A."/>
            <person name="Zhou L."/>
            <person name="Li J."/>
            <person name="Wu Y."/>
            <person name="Ma Z."/>
            <person name="Armero A."/>
            <person name="Issali A.E."/>
            <person name="Liu N."/>
            <person name="Peng M."/>
            <person name="Yang Y."/>
        </authorList>
    </citation>
    <scope>NUCLEOTIDE SEQUENCE</scope>
    <source>
        <tissue evidence="5">Spear leaf of Hainan Tall coconut</tissue>
    </source>
</reference>
<feature type="repeat" description="PPR" evidence="3">
    <location>
        <begin position="153"/>
        <end position="187"/>
    </location>
</feature>
<feature type="region of interest" description="Disordered" evidence="4">
    <location>
        <begin position="1"/>
        <end position="50"/>
    </location>
</feature>
<name>A0A8K0IPA7_COCNU</name>
<dbReference type="Pfam" id="PF20431">
    <property type="entry name" value="E_motif"/>
    <property type="match status" value="1"/>
</dbReference>
<organism evidence="5 6">
    <name type="scientific">Cocos nucifera</name>
    <name type="common">Coconut palm</name>
    <dbReference type="NCBI Taxonomy" id="13894"/>
    <lineage>
        <taxon>Eukaryota</taxon>
        <taxon>Viridiplantae</taxon>
        <taxon>Streptophyta</taxon>
        <taxon>Embryophyta</taxon>
        <taxon>Tracheophyta</taxon>
        <taxon>Spermatophyta</taxon>
        <taxon>Magnoliopsida</taxon>
        <taxon>Liliopsida</taxon>
        <taxon>Arecaceae</taxon>
        <taxon>Arecoideae</taxon>
        <taxon>Cocoseae</taxon>
        <taxon>Attaleinae</taxon>
        <taxon>Cocos</taxon>
    </lineage>
</organism>
<dbReference type="PRINTS" id="PR00892">
    <property type="entry name" value="RABGDI"/>
</dbReference>
<dbReference type="OrthoDB" id="185373at2759"/>
<dbReference type="GO" id="GO:0015031">
    <property type="term" value="P:protein transport"/>
    <property type="evidence" value="ECO:0007669"/>
    <property type="project" value="InterPro"/>
</dbReference>
<accession>A0A8K0IPA7</accession>
<dbReference type="PANTHER" id="PTHR47926">
    <property type="entry name" value="PENTATRICOPEPTIDE REPEAT-CONTAINING PROTEIN"/>
    <property type="match status" value="1"/>
</dbReference>